<dbReference type="Proteomes" id="UP001480595">
    <property type="component" value="Unassembled WGS sequence"/>
</dbReference>
<evidence type="ECO:0000313" key="4">
    <source>
        <dbReference type="Proteomes" id="UP001480595"/>
    </source>
</evidence>
<sequence length="205" mass="21690">MQLTINILAHLALAATVLGAVLPAKPGFTSHEVTKPDGSKDVLYLRSDFVSTDADVAASTRTTSGLVGRSPAPPANVPFTAEDMPVANCPIDMSAIGVDNNAVPIASLSDCQALMAAMDQKSGYWATTNWHAMYTLATVGTCKFSCFRWDGGDGELKVGNLDLWSWLDVATGNFSTNDQIHVNGNGPCGGESDTNIRFDIGDTKY</sequence>
<dbReference type="RefSeq" id="XP_066722420.1">
    <property type="nucleotide sequence ID" value="XM_066851788.1"/>
</dbReference>
<evidence type="ECO:0000259" key="2">
    <source>
        <dbReference type="Pfam" id="PF14856"/>
    </source>
</evidence>
<evidence type="ECO:0000313" key="3">
    <source>
        <dbReference type="EMBL" id="KAK8090874.1"/>
    </source>
</evidence>
<feature type="chain" id="PRO_5045950358" description="Ecp2 effector protein-like domain-containing protein" evidence="1">
    <location>
        <begin position="20"/>
        <end position="205"/>
    </location>
</feature>
<keyword evidence="4" id="KW-1185">Reference proteome</keyword>
<keyword evidence="1" id="KW-0732">Signal</keyword>
<dbReference type="Pfam" id="PF14856">
    <property type="entry name" value="Hce2"/>
    <property type="match status" value="1"/>
</dbReference>
<comment type="caution">
    <text evidence="3">The sequence shown here is derived from an EMBL/GenBank/DDBJ whole genome shotgun (WGS) entry which is preliminary data.</text>
</comment>
<feature type="signal peptide" evidence="1">
    <location>
        <begin position="1"/>
        <end position="19"/>
    </location>
</feature>
<feature type="domain" description="Ecp2 effector protein-like" evidence="2">
    <location>
        <begin position="106"/>
        <end position="188"/>
    </location>
</feature>
<gene>
    <name evidence="3" type="ORF">PG994_000379</name>
</gene>
<dbReference type="GeneID" id="92084851"/>
<name>A0ABR1X6A2_9PEZI</name>
<evidence type="ECO:0000256" key="1">
    <source>
        <dbReference type="SAM" id="SignalP"/>
    </source>
</evidence>
<accession>A0ABR1X6A2</accession>
<protein>
    <recommendedName>
        <fullName evidence="2">Ecp2 effector protein-like domain-containing protein</fullName>
    </recommendedName>
</protein>
<organism evidence="3 4">
    <name type="scientific">Apiospora phragmitis</name>
    <dbReference type="NCBI Taxonomy" id="2905665"/>
    <lineage>
        <taxon>Eukaryota</taxon>
        <taxon>Fungi</taxon>
        <taxon>Dikarya</taxon>
        <taxon>Ascomycota</taxon>
        <taxon>Pezizomycotina</taxon>
        <taxon>Sordariomycetes</taxon>
        <taxon>Xylariomycetidae</taxon>
        <taxon>Amphisphaeriales</taxon>
        <taxon>Apiosporaceae</taxon>
        <taxon>Apiospora</taxon>
    </lineage>
</organism>
<dbReference type="InterPro" id="IPR029226">
    <property type="entry name" value="Ecp2-like"/>
</dbReference>
<dbReference type="EMBL" id="JAQQWL010000001">
    <property type="protein sequence ID" value="KAK8090874.1"/>
    <property type="molecule type" value="Genomic_DNA"/>
</dbReference>
<proteinExistence type="predicted"/>
<reference evidence="3 4" key="1">
    <citation type="submission" date="2023-01" db="EMBL/GenBank/DDBJ databases">
        <title>Analysis of 21 Apiospora genomes using comparative genomics revels a genus with tremendous synthesis potential of carbohydrate active enzymes and secondary metabolites.</title>
        <authorList>
            <person name="Sorensen T."/>
        </authorList>
    </citation>
    <scope>NUCLEOTIDE SEQUENCE [LARGE SCALE GENOMIC DNA]</scope>
    <source>
        <strain evidence="3 4">CBS 135458</strain>
    </source>
</reference>